<dbReference type="InterPro" id="IPR012337">
    <property type="entry name" value="RNaseH-like_sf"/>
</dbReference>
<dbReference type="Proteomes" id="UP000694565">
    <property type="component" value="Unplaced"/>
</dbReference>
<reference evidence="2" key="2">
    <citation type="submission" date="2025-09" db="UniProtKB">
        <authorList>
            <consortium name="Ensembl"/>
        </authorList>
    </citation>
    <scope>IDENTIFICATION</scope>
</reference>
<dbReference type="GO" id="GO:0015074">
    <property type="term" value="P:DNA integration"/>
    <property type="evidence" value="ECO:0007669"/>
    <property type="project" value="InterPro"/>
</dbReference>
<dbReference type="Gene3D" id="3.30.420.10">
    <property type="entry name" value="Ribonuclease H-like superfamily/Ribonuclease H"/>
    <property type="match status" value="1"/>
</dbReference>
<name>A0A8C2Z9W3_CYCLU</name>
<feature type="domain" description="Integrase catalytic" evidence="1">
    <location>
        <begin position="13"/>
        <end position="167"/>
    </location>
</feature>
<dbReference type="PROSITE" id="PS50994">
    <property type="entry name" value="INTEGRASE"/>
    <property type="match status" value="1"/>
</dbReference>
<dbReference type="SUPFAM" id="SSF53098">
    <property type="entry name" value="Ribonuclease H-like"/>
    <property type="match status" value="1"/>
</dbReference>
<dbReference type="InterPro" id="IPR036397">
    <property type="entry name" value="RNaseH_sf"/>
</dbReference>
<dbReference type="InterPro" id="IPR050951">
    <property type="entry name" value="Retrovirus_Pol_polyprotein"/>
</dbReference>
<dbReference type="Ensembl" id="ENSCLMT00005025314.1">
    <property type="protein sequence ID" value="ENSCLMP00005024204.1"/>
    <property type="gene ID" value="ENSCLMG00005011959.1"/>
</dbReference>
<keyword evidence="3" id="KW-1185">Reference proteome</keyword>
<reference evidence="2" key="1">
    <citation type="submission" date="2025-08" db="UniProtKB">
        <authorList>
            <consortium name="Ensembl"/>
        </authorList>
    </citation>
    <scope>IDENTIFICATION</scope>
</reference>
<dbReference type="GeneTree" id="ENSGT01000000214408"/>
<dbReference type="InterPro" id="IPR001584">
    <property type="entry name" value="Integrase_cat-core"/>
</dbReference>
<dbReference type="GO" id="GO:0003676">
    <property type="term" value="F:nucleic acid binding"/>
    <property type="evidence" value="ECO:0007669"/>
    <property type="project" value="InterPro"/>
</dbReference>
<evidence type="ECO:0000259" key="1">
    <source>
        <dbReference type="PROSITE" id="PS50994"/>
    </source>
</evidence>
<dbReference type="PANTHER" id="PTHR37984">
    <property type="entry name" value="PROTEIN CBG26694"/>
    <property type="match status" value="1"/>
</dbReference>
<organism evidence="2 3">
    <name type="scientific">Cyclopterus lumpus</name>
    <name type="common">Lumpsucker</name>
    <dbReference type="NCBI Taxonomy" id="8103"/>
    <lineage>
        <taxon>Eukaryota</taxon>
        <taxon>Metazoa</taxon>
        <taxon>Chordata</taxon>
        <taxon>Craniata</taxon>
        <taxon>Vertebrata</taxon>
        <taxon>Euteleostomi</taxon>
        <taxon>Actinopterygii</taxon>
        <taxon>Neopterygii</taxon>
        <taxon>Teleostei</taxon>
        <taxon>Neoteleostei</taxon>
        <taxon>Acanthomorphata</taxon>
        <taxon>Eupercaria</taxon>
        <taxon>Perciformes</taxon>
        <taxon>Cottioidei</taxon>
        <taxon>Cottales</taxon>
        <taxon>Cyclopteridae</taxon>
        <taxon>Cyclopterus</taxon>
    </lineage>
</organism>
<evidence type="ECO:0000313" key="2">
    <source>
        <dbReference type="Ensembl" id="ENSCLMP00005024204.1"/>
    </source>
</evidence>
<evidence type="ECO:0000313" key="3">
    <source>
        <dbReference type="Proteomes" id="UP000694565"/>
    </source>
</evidence>
<accession>A0A8C2Z9W3</accession>
<protein>
    <recommendedName>
        <fullName evidence="1">Integrase catalytic domain-containing protein</fullName>
    </recommendedName>
</protein>
<dbReference type="PANTHER" id="PTHR37984:SF5">
    <property type="entry name" value="PROTEIN NYNRIN-LIKE"/>
    <property type="match status" value="1"/>
</dbReference>
<dbReference type="AlphaFoldDB" id="A0A8C2Z9W3"/>
<proteinExistence type="predicted"/>
<sequence>AAETCRQAERMCRKCRKSIFLAQISDFTNITGYLPLTRCGHRYVLVVMDYFTKYLNLYALSDQRATTVAKCLFEDYISHHGVPQSLHTDQELCSRLGIHKTRTSPYHAMSDGMVEWANRAIKDQLAKYLYARGGEGVGHLRQVEFAFNTSVHSSTKHTPFSLAHGREARLPADVLLGDSPAVSNATRGTPSEHANSVLRRLCAAFHSVAQNIEAAVAQQKHYYDSRMKHTAYEPGDLVWVDLPALARQKLSPKWSGPFKILQRFGSGGGGIGVDYELLDQRDPRAKPKVIHYNRLKPHRSAWLQRPRDPNEDKRY</sequence>